<dbReference type="InterPro" id="IPR019734">
    <property type="entry name" value="TPR_rpt"/>
</dbReference>
<dbReference type="EMBL" id="JACVDC010000013">
    <property type="protein sequence ID" value="MBC9795663.1"/>
    <property type="molecule type" value="Genomic_DNA"/>
</dbReference>
<keyword evidence="1" id="KW-0802">TPR repeat</keyword>
<proteinExistence type="predicted"/>
<dbReference type="Proteomes" id="UP000653730">
    <property type="component" value="Unassembled WGS sequence"/>
</dbReference>
<dbReference type="SUPFAM" id="SSF48452">
    <property type="entry name" value="TPR-like"/>
    <property type="match status" value="1"/>
</dbReference>
<evidence type="ECO:0000313" key="2">
    <source>
        <dbReference type="EMBL" id="MBC9795663.1"/>
    </source>
</evidence>
<dbReference type="AlphaFoldDB" id="A0A926JQY3"/>
<dbReference type="RefSeq" id="WP_187964812.1">
    <property type="nucleotide sequence ID" value="NZ_JACVDC010000013.1"/>
</dbReference>
<dbReference type="Pfam" id="PF00756">
    <property type="entry name" value="Esterase"/>
    <property type="match status" value="1"/>
</dbReference>
<name>A0A926JQY3_9FLAO</name>
<organism evidence="2 3">
    <name type="scientific">Sinomicrobium weinanense</name>
    <dbReference type="NCBI Taxonomy" id="2842200"/>
    <lineage>
        <taxon>Bacteria</taxon>
        <taxon>Pseudomonadati</taxon>
        <taxon>Bacteroidota</taxon>
        <taxon>Flavobacteriia</taxon>
        <taxon>Flavobacteriales</taxon>
        <taxon>Flavobacteriaceae</taxon>
        <taxon>Sinomicrobium</taxon>
    </lineage>
</organism>
<dbReference type="PANTHER" id="PTHR48098">
    <property type="entry name" value="ENTEROCHELIN ESTERASE-RELATED"/>
    <property type="match status" value="1"/>
</dbReference>
<sequence length="384" mass="45353">MKYQITLLFILSGIISFAQNIRKINFHSDVLNQDRKVWIYTPAGFEEDEDHYEVIYVFDAQVRFYFDLIHSGIQFLSNERYIVVGDVSPYDEATQYNRNTDFFPKPVHENPETYYDGWNGNAQKHLEYLYKELTPYLEKNYRTLPNRTAVGHSNGGTFILYCLLQQPDLFNNYIAVSPNMAYDQEQMIERFKKFDGNSLKSEKFIYVSHADESQWKGWKEAREKWYDWLKTNPSDQITYEIEDLSDYTHFNSFPFASMSGLKKFTTYWSHDVDRVLSYKKSLKTILGPAYSSSLNTLAYSYFHDDKPDSAIKVIDTAIAECPEDDNLYDSKGEFLEDSKQYDKAGKYYQKALEVLKTNKEKMSASDYDYKIKLYQKNYMRVKDL</sequence>
<feature type="repeat" description="TPR" evidence="1">
    <location>
        <begin position="325"/>
        <end position="358"/>
    </location>
</feature>
<comment type="caution">
    <text evidence="2">The sequence shown here is derived from an EMBL/GenBank/DDBJ whole genome shotgun (WGS) entry which is preliminary data.</text>
</comment>
<dbReference type="Gene3D" id="3.40.50.1820">
    <property type="entry name" value="alpha/beta hydrolase"/>
    <property type="match status" value="1"/>
</dbReference>
<reference evidence="2 3" key="1">
    <citation type="submission" date="2020-09" db="EMBL/GenBank/DDBJ databases">
        <title>Sinomicrobium weinanense sp. nov., a halophilic bacteria isolated from saline-alkali soil.</title>
        <authorList>
            <person name="Wu P."/>
            <person name="Ren H."/>
            <person name="Mei Y."/>
            <person name="Liang Y."/>
            <person name="Chen Z."/>
        </authorList>
    </citation>
    <scope>NUCLEOTIDE SEQUENCE [LARGE SCALE GENOMIC DNA]</scope>
    <source>
        <strain evidence="2 3">FJxs</strain>
    </source>
</reference>
<dbReference type="InterPro" id="IPR011990">
    <property type="entry name" value="TPR-like_helical_dom_sf"/>
</dbReference>
<dbReference type="PROSITE" id="PS50005">
    <property type="entry name" value="TPR"/>
    <property type="match status" value="1"/>
</dbReference>
<keyword evidence="3" id="KW-1185">Reference proteome</keyword>
<dbReference type="SUPFAM" id="SSF53474">
    <property type="entry name" value="alpha/beta-Hydrolases"/>
    <property type="match status" value="1"/>
</dbReference>
<protein>
    <recommendedName>
        <fullName evidence="4">Alpha/beta hydrolase</fullName>
    </recommendedName>
</protein>
<dbReference type="InterPro" id="IPR050583">
    <property type="entry name" value="Mycobacterial_A85_antigen"/>
</dbReference>
<gene>
    <name evidence="2" type="ORF">IBL28_06780</name>
</gene>
<evidence type="ECO:0000313" key="3">
    <source>
        <dbReference type="Proteomes" id="UP000653730"/>
    </source>
</evidence>
<dbReference type="SMART" id="SM00028">
    <property type="entry name" value="TPR"/>
    <property type="match status" value="2"/>
</dbReference>
<dbReference type="InterPro" id="IPR000801">
    <property type="entry name" value="Esterase-like"/>
</dbReference>
<dbReference type="PANTHER" id="PTHR48098:SF6">
    <property type="entry name" value="FERRI-BACILLIBACTIN ESTERASE BESA"/>
    <property type="match status" value="1"/>
</dbReference>
<evidence type="ECO:0008006" key="4">
    <source>
        <dbReference type="Google" id="ProtNLM"/>
    </source>
</evidence>
<dbReference type="InterPro" id="IPR029058">
    <property type="entry name" value="AB_hydrolase_fold"/>
</dbReference>
<evidence type="ECO:0000256" key="1">
    <source>
        <dbReference type="PROSITE-ProRule" id="PRU00339"/>
    </source>
</evidence>
<dbReference type="Gene3D" id="1.25.40.10">
    <property type="entry name" value="Tetratricopeptide repeat domain"/>
    <property type="match status" value="1"/>
</dbReference>
<accession>A0A926JQY3</accession>